<name>A0A444MPH5_9SPHI</name>
<evidence type="ECO:0000259" key="2">
    <source>
        <dbReference type="Pfam" id="PF08522"/>
    </source>
</evidence>
<dbReference type="Pfam" id="PF14274">
    <property type="entry name" value="BT_3044-like_C"/>
    <property type="match status" value="1"/>
</dbReference>
<organism evidence="4 5">
    <name type="scientific">Mucilaginibacter gilvus</name>
    <dbReference type="NCBI Taxonomy" id="2305909"/>
    <lineage>
        <taxon>Bacteria</taxon>
        <taxon>Pseudomonadati</taxon>
        <taxon>Bacteroidota</taxon>
        <taxon>Sphingobacteriia</taxon>
        <taxon>Sphingobacteriales</taxon>
        <taxon>Sphingobacteriaceae</taxon>
        <taxon>Mucilaginibacter</taxon>
    </lineage>
</organism>
<evidence type="ECO:0000313" key="5">
    <source>
        <dbReference type="Proteomes" id="UP000286701"/>
    </source>
</evidence>
<dbReference type="InterPro" id="IPR013728">
    <property type="entry name" value="BT_3987-like_N"/>
</dbReference>
<accession>A0A444MPH5</accession>
<dbReference type="RefSeq" id="WP_128534063.1">
    <property type="nucleotide sequence ID" value="NZ_SBIW01000004.1"/>
</dbReference>
<comment type="caution">
    <text evidence="4">The sequence shown here is derived from an EMBL/GenBank/DDBJ whole genome shotgun (WGS) entry which is preliminary data.</text>
</comment>
<dbReference type="EMBL" id="SBIW01000004">
    <property type="protein sequence ID" value="RWY52477.1"/>
    <property type="molecule type" value="Genomic_DNA"/>
</dbReference>
<dbReference type="Pfam" id="PF08522">
    <property type="entry name" value="BT_3987-like_N"/>
    <property type="match status" value="1"/>
</dbReference>
<keyword evidence="1" id="KW-0732">Signal</keyword>
<sequence>MKKTFYIKTAFVALFALAGLSSCLKDDSHYVDFAGATPLVELPSAANVGGSGGLFQALALDISATPVSVSLAVNLAAPKTLGSDLAVKLSVDPAALTAYNTANGTSYQLLPASYYTSTLSATIKAGTNLSAFVINVNSALIDPANTNYVLPLTITDGGGQQISNYKTVLYNVQVKNKYDGDYKTTGTRVHPTLGPFPFSYNVTMSTAGATSIIGGALADLKSDLKIVVNADNSVSLSSAAQPSVALTPGGVNKYDPATKTFTLTYFYNTAAPRTITQTLVKL</sequence>
<feature type="domain" description="BT-3044-like C-terminal" evidence="3">
    <location>
        <begin position="167"/>
        <end position="272"/>
    </location>
</feature>
<feature type="domain" description="BT-3987-like N-terminal" evidence="2">
    <location>
        <begin position="64"/>
        <end position="159"/>
    </location>
</feature>
<reference evidence="4 5" key="1">
    <citation type="submission" date="2019-01" db="EMBL/GenBank/DDBJ databases">
        <title>Mucilaginibacter antarcticum sp. nov., isolated from antarctic soil.</title>
        <authorList>
            <person name="Yan Y.-Q."/>
            <person name="Du Z.-J."/>
        </authorList>
    </citation>
    <scope>NUCLEOTIDE SEQUENCE [LARGE SCALE GENOMIC DNA]</scope>
    <source>
        <strain evidence="4 5">F01003</strain>
    </source>
</reference>
<dbReference type="PROSITE" id="PS51257">
    <property type="entry name" value="PROKAR_LIPOPROTEIN"/>
    <property type="match status" value="1"/>
</dbReference>
<gene>
    <name evidence="4" type="ORF">EPL05_11265</name>
</gene>
<evidence type="ECO:0000259" key="3">
    <source>
        <dbReference type="Pfam" id="PF14274"/>
    </source>
</evidence>
<protein>
    <submittedName>
        <fullName evidence="4">DUF1735 domain-containing protein</fullName>
    </submittedName>
</protein>
<dbReference type="Gene3D" id="2.60.40.1740">
    <property type="entry name" value="hypothetical protein (bacova_03559)"/>
    <property type="match status" value="1"/>
</dbReference>
<keyword evidence="5" id="KW-1185">Reference proteome</keyword>
<feature type="signal peptide" evidence="1">
    <location>
        <begin position="1"/>
        <end position="18"/>
    </location>
</feature>
<evidence type="ECO:0000313" key="4">
    <source>
        <dbReference type="EMBL" id="RWY52477.1"/>
    </source>
</evidence>
<dbReference type="InterPro" id="IPR025371">
    <property type="entry name" value="BT_3044-like_C"/>
</dbReference>
<proteinExistence type="predicted"/>
<feature type="chain" id="PRO_5018980028" evidence="1">
    <location>
        <begin position="19"/>
        <end position="282"/>
    </location>
</feature>
<dbReference type="AlphaFoldDB" id="A0A444MPH5"/>
<dbReference type="OrthoDB" id="740324at2"/>
<evidence type="ECO:0000256" key="1">
    <source>
        <dbReference type="SAM" id="SignalP"/>
    </source>
</evidence>
<dbReference type="Proteomes" id="UP000286701">
    <property type="component" value="Unassembled WGS sequence"/>
</dbReference>